<feature type="non-terminal residue" evidence="3">
    <location>
        <position position="599"/>
    </location>
</feature>
<feature type="domain" description="DUF4246" evidence="1">
    <location>
        <begin position="115"/>
        <end position="535"/>
    </location>
</feature>
<reference evidence="3" key="1">
    <citation type="submission" date="2022-06" db="EMBL/GenBank/DDBJ databases">
        <title>Genome Sequence of Candolleomyces eurysporus.</title>
        <authorList>
            <person name="Buettner E."/>
        </authorList>
    </citation>
    <scope>NUCLEOTIDE SEQUENCE</scope>
    <source>
        <strain evidence="3">VTCC 930004</strain>
    </source>
</reference>
<name>A0A9W8JLF8_9AGAR</name>
<dbReference type="AlphaFoldDB" id="A0A9W8JLF8"/>
<feature type="domain" description="DUF4246" evidence="2">
    <location>
        <begin position="21"/>
        <end position="103"/>
    </location>
</feature>
<dbReference type="PANTHER" id="PTHR33119:SF1">
    <property type="entry name" value="FE2OG DIOXYGENASE DOMAIN-CONTAINING PROTEIN"/>
    <property type="match status" value="1"/>
</dbReference>
<dbReference type="PANTHER" id="PTHR33119">
    <property type="entry name" value="IFI3P"/>
    <property type="match status" value="1"/>
</dbReference>
<sequence length="599" mass="68102">MSVPSGFESPILPDYSVVHPVPGVGKPLDYVPKPDDPLYIGEQLPTALLPAVSVNQYGAEDEKKAFLPITTVREFVMLQFMNSVTDKPEWVFNSEIIEKWRSETVEAPDLDMTTRMFDYCISELRHIATNVFPQRQDLALVVYNGNVVKSDSAIASSVKAALQEAVKTLENVHEKNKDWHPDSDEMVLDLVHPSLFPLIYGRTRVLKIGEKVVGLEDLVSRCGEGEAPVADATNAPAANVRRQWGNGIEPYSLKYQWLPSEVDISGSDARITSYINNLHPKEHADLYRVIEQVIDAAIPLWELTLAPLYDKDYRYFKRIPCDTVEYGPLPAGLTNQGWNSPPRPVIQPEPESFDAQNIANTPRAIDFKELYGKHGRPLQIIVKLANIELTPEKRKYEGGSWHVEGQQNEHICATALYYYSSDNIKSSQLAFRQFVDSDSVYYGYPYQQDQHQFLEELFGCRNGMAGVQDVGKIETREGRLLTFPNILQHQVQPFELEDSTRNGHRKILALFLVDPNVRVTSTAYVPSQRLDWWQEAAVDALEHLPFELKEKVFGEVDGFPITLSEAKEIRLDLMKERGKFVTEYHYEVQRVNSFSLCEH</sequence>
<dbReference type="EMBL" id="JANBPK010000011">
    <property type="protein sequence ID" value="KAJ2936901.1"/>
    <property type="molecule type" value="Genomic_DNA"/>
</dbReference>
<dbReference type="Pfam" id="PF21666">
    <property type="entry name" value="DUF4246_N"/>
    <property type="match status" value="1"/>
</dbReference>
<accession>A0A9W8JLF8</accession>
<dbReference type="OrthoDB" id="415532at2759"/>
<evidence type="ECO:0000259" key="2">
    <source>
        <dbReference type="Pfam" id="PF21666"/>
    </source>
</evidence>
<dbReference type="Pfam" id="PF14033">
    <property type="entry name" value="DUF4246"/>
    <property type="match status" value="1"/>
</dbReference>
<gene>
    <name evidence="3" type="ORF">H1R20_g194</name>
</gene>
<organism evidence="3 4">
    <name type="scientific">Candolleomyces eurysporus</name>
    <dbReference type="NCBI Taxonomy" id="2828524"/>
    <lineage>
        <taxon>Eukaryota</taxon>
        <taxon>Fungi</taxon>
        <taxon>Dikarya</taxon>
        <taxon>Basidiomycota</taxon>
        <taxon>Agaricomycotina</taxon>
        <taxon>Agaricomycetes</taxon>
        <taxon>Agaricomycetidae</taxon>
        <taxon>Agaricales</taxon>
        <taxon>Agaricineae</taxon>
        <taxon>Psathyrellaceae</taxon>
        <taxon>Candolleomyces</taxon>
    </lineage>
</organism>
<evidence type="ECO:0000313" key="3">
    <source>
        <dbReference type="EMBL" id="KAJ2936901.1"/>
    </source>
</evidence>
<evidence type="ECO:0000259" key="1">
    <source>
        <dbReference type="Pfam" id="PF14033"/>
    </source>
</evidence>
<evidence type="ECO:0000313" key="4">
    <source>
        <dbReference type="Proteomes" id="UP001140091"/>
    </source>
</evidence>
<proteinExistence type="predicted"/>
<keyword evidence="4" id="KW-1185">Reference proteome</keyword>
<protein>
    <submittedName>
        <fullName evidence="3">Uncharacterized protein</fullName>
    </submittedName>
</protein>
<comment type="caution">
    <text evidence="3">The sequence shown here is derived from an EMBL/GenBank/DDBJ whole genome shotgun (WGS) entry which is preliminary data.</text>
</comment>
<dbReference type="InterPro" id="IPR049192">
    <property type="entry name" value="DUF4246_C"/>
</dbReference>
<dbReference type="Proteomes" id="UP001140091">
    <property type="component" value="Unassembled WGS sequence"/>
</dbReference>
<dbReference type="InterPro" id="IPR025340">
    <property type="entry name" value="DUF4246"/>
</dbReference>
<dbReference type="InterPro" id="IPR049207">
    <property type="entry name" value="DUF4246_N"/>
</dbReference>